<dbReference type="RefSeq" id="WP_108842306.1">
    <property type="nucleotide sequence ID" value="NZ_ONZI01000002.1"/>
</dbReference>
<reference evidence="2" key="1">
    <citation type="submission" date="2018-03" db="EMBL/GenBank/DDBJ databases">
        <authorList>
            <person name="Navarro De La Torre S."/>
        </authorList>
    </citation>
    <scope>NUCLEOTIDE SEQUENCE [LARGE SCALE GENOMIC DNA]</scope>
    <source>
        <strain evidence="2">EAod3</strain>
    </source>
</reference>
<sequence>MASLALISDNSTSQPHPRAAFLAARDELRGRASGLDLAELWAELAPAERRMLLASANLDADLYSRPVDEMTPVGRRAIRDAVYRMSHYAERLTDRLHQRQAHPSVALAASARAALAEGDTTAALHFLNLIEQSR</sequence>
<dbReference type="AlphaFoldDB" id="A0A2R8CKW8"/>
<proteinExistence type="predicted"/>
<name>A0A2R8CKW8_9GAMM</name>
<organism evidence="1 2">
    <name type="scientific">Kushneria phyllosphaerae</name>
    <dbReference type="NCBI Taxonomy" id="2100822"/>
    <lineage>
        <taxon>Bacteria</taxon>
        <taxon>Pseudomonadati</taxon>
        <taxon>Pseudomonadota</taxon>
        <taxon>Gammaproteobacteria</taxon>
        <taxon>Oceanospirillales</taxon>
        <taxon>Halomonadaceae</taxon>
        <taxon>Kushneria</taxon>
    </lineage>
</organism>
<dbReference type="EMBL" id="ONZI01000002">
    <property type="protein sequence ID" value="SPJ33462.1"/>
    <property type="molecule type" value="Genomic_DNA"/>
</dbReference>
<accession>A0A2R8CKW8</accession>
<gene>
    <name evidence="1" type="ORF">KSP9073_01471</name>
</gene>
<evidence type="ECO:0000313" key="2">
    <source>
        <dbReference type="Proteomes" id="UP000244934"/>
    </source>
</evidence>
<evidence type="ECO:0000313" key="1">
    <source>
        <dbReference type="EMBL" id="SPJ33462.1"/>
    </source>
</evidence>
<keyword evidence="2" id="KW-1185">Reference proteome</keyword>
<dbReference type="Proteomes" id="UP000244934">
    <property type="component" value="Unassembled WGS sequence"/>
</dbReference>
<protein>
    <submittedName>
        <fullName evidence="1">Uncharacterized protein</fullName>
    </submittedName>
</protein>